<evidence type="ECO:0000313" key="1">
    <source>
        <dbReference type="EMBL" id="KAK3701566.1"/>
    </source>
</evidence>
<keyword evidence="2" id="KW-1185">Reference proteome</keyword>
<protein>
    <submittedName>
        <fullName evidence="1">Uncharacterized protein</fullName>
    </submittedName>
</protein>
<gene>
    <name evidence="1" type="ORF">LTR37_015420</name>
</gene>
<organism evidence="1 2">
    <name type="scientific">Vermiconidia calcicola</name>
    <dbReference type="NCBI Taxonomy" id="1690605"/>
    <lineage>
        <taxon>Eukaryota</taxon>
        <taxon>Fungi</taxon>
        <taxon>Dikarya</taxon>
        <taxon>Ascomycota</taxon>
        <taxon>Pezizomycotina</taxon>
        <taxon>Dothideomycetes</taxon>
        <taxon>Dothideomycetidae</taxon>
        <taxon>Mycosphaerellales</taxon>
        <taxon>Extremaceae</taxon>
        <taxon>Vermiconidia</taxon>
    </lineage>
</organism>
<name>A0ACC3MTI2_9PEZI</name>
<reference evidence="1" key="1">
    <citation type="submission" date="2023-07" db="EMBL/GenBank/DDBJ databases">
        <title>Black Yeasts Isolated from many extreme environments.</title>
        <authorList>
            <person name="Coleine C."/>
            <person name="Stajich J.E."/>
            <person name="Selbmann L."/>
        </authorList>
    </citation>
    <scope>NUCLEOTIDE SEQUENCE</scope>
    <source>
        <strain evidence="1">CCFEE 5714</strain>
    </source>
</reference>
<accession>A0ACC3MTI2</accession>
<comment type="caution">
    <text evidence="1">The sequence shown here is derived from an EMBL/GenBank/DDBJ whole genome shotgun (WGS) entry which is preliminary data.</text>
</comment>
<proteinExistence type="predicted"/>
<evidence type="ECO:0000313" key="2">
    <source>
        <dbReference type="Proteomes" id="UP001281147"/>
    </source>
</evidence>
<dbReference type="Proteomes" id="UP001281147">
    <property type="component" value="Unassembled WGS sequence"/>
</dbReference>
<sequence length="417" mass="48539">MPRLYRTVKLEYNAVAKNPAFFQQDHPGHEYIKNLDFLVLNSLGKRERTHAAAAIKHALQLMPTTKLKRLTTPYIVPLDDDFLRTISSQQRNLQELSLGPIVGDATAAELRPSNWLTKINGLELTTYICNEENLEFYSQIIRQVTRLDYLYIRTTIIIDEIDGPVPEWVIRKIEETNDLVFRKLFSQSSEPGAAYTQIEVHNLLVQDVLLGQADSILFQGIRFELLRYLTIYYCRRADLFLRPLAEYFRKVGHASLRGLRLSNEDTLSWITAIVDLLKSFSGLEFLLIREHCPDPDFNLNSLRTHASSFQHLYIGRGKDDERRRKAQWRGSSEDWLRLLYLHKFKIRQLAIALPMIEVSRMNVGRCSPFLKSLDMLCKLPELEYLRILNWPIPARMGDELNDRYRADLKNFAAVVVR</sequence>
<dbReference type="EMBL" id="JAUTXU010000172">
    <property type="protein sequence ID" value="KAK3701566.1"/>
    <property type="molecule type" value="Genomic_DNA"/>
</dbReference>